<evidence type="ECO:0000256" key="4">
    <source>
        <dbReference type="ARBA" id="ARBA00023034"/>
    </source>
</evidence>
<comment type="similarity">
    <text evidence="2 6">Belongs to the caveolin family.</text>
</comment>
<evidence type="ECO:0000256" key="1">
    <source>
        <dbReference type="ARBA" id="ARBA00004202"/>
    </source>
</evidence>
<evidence type="ECO:0000256" key="3">
    <source>
        <dbReference type="ARBA" id="ARBA00022475"/>
    </source>
</evidence>
<protein>
    <recommendedName>
        <fullName evidence="6">Caveolin</fullName>
    </recommendedName>
</protein>
<evidence type="ECO:0000256" key="5">
    <source>
        <dbReference type="ARBA" id="ARBA00023136"/>
    </source>
</evidence>
<reference evidence="9" key="2">
    <citation type="submission" date="2025-05" db="UniProtKB">
        <authorList>
            <consortium name="RefSeq"/>
        </authorList>
    </citation>
    <scope>IDENTIFICATION</scope>
</reference>
<dbReference type="GO" id="GO:0000139">
    <property type="term" value="C:Golgi membrane"/>
    <property type="evidence" value="ECO:0007669"/>
    <property type="project" value="UniProtKB-SubCell"/>
</dbReference>
<dbReference type="AlphaFoldDB" id="D1LWY1"/>
<evidence type="ECO:0000256" key="2">
    <source>
        <dbReference type="ARBA" id="ARBA00010988"/>
    </source>
</evidence>
<comment type="function">
    <text evidence="6">May act as a scaffolding protein within caveolar membranes. Interacts directly with G-protein alpha subunits and can functionally regulate their activity.</text>
</comment>
<dbReference type="PANTHER" id="PTHR10844">
    <property type="entry name" value="CAVEOLIN"/>
    <property type="match status" value="1"/>
</dbReference>
<comment type="subcellular location">
    <subcellularLocation>
        <location evidence="1 6">Cell membrane</location>
        <topology evidence="1 6">Peripheral membrane protein</topology>
    </subcellularLocation>
    <subcellularLocation>
        <location evidence="6">Golgi apparatus membrane</location>
        <topology evidence="6">Peripheral membrane protein</topology>
    </subcellularLocation>
    <subcellularLocation>
        <location evidence="6">Membrane</location>
        <location evidence="6">Caveola</location>
        <topology evidence="6">Peripheral membrane protein</topology>
    </subcellularLocation>
</comment>
<evidence type="ECO:0000256" key="6">
    <source>
        <dbReference type="RuleBase" id="RU000680"/>
    </source>
</evidence>
<organism evidence="7">
    <name type="scientific">Saccoglossus kowalevskii</name>
    <name type="common">Acorn worm</name>
    <dbReference type="NCBI Taxonomy" id="10224"/>
    <lineage>
        <taxon>Eukaryota</taxon>
        <taxon>Metazoa</taxon>
        <taxon>Hemichordata</taxon>
        <taxon>Enteropneusta</taxon>
        <taxon>Harrimaniidae</taxon>
        <taxon>Saccoglossus</taxon>
    </lineage>
</organism>
<reference evidence="7" key="1">
    <citation type="submission" date="2009-10" db="EMBL/GenBank/DDBJ databases">
        <authorList>
            <person name="Freeman R.M.Jr."/>
            <person name="Wu M.M."/>
            <person name="Gerhart J.J."/>
        </authorList>
    </citation>
    <scope>NUCLEOTIDE SEQUENCE</scope>
</reference>
<dbReference type="GO" id="GO:0060090">
    <property type="term" value="F:molecular adaptor activity"/>
    <property type="evidence" value="ECO:0007669"/>
    <property type="project" value="TreeGrafter"/>
</dbReference>
<keyword evidence="5 6" id="KW-0472">Membrane</keyword>
<dbReference type="GeneID" id="100313571"/>
<dbReference type="KEGG" id="sko:100313571"/>
<keyword evidence="4 6" id="KW-0333">Golgi apparatus</keyword>
<sequence length="156" mass="18462">MMADEPQMNVERSGDDIEVKIKAPSGEHLDMDDRDPTKMNEFVRVAFEEVFAEPEGMHSFDAIWRYAFITFTGVKFWCYRITTCICGIPCAVCWGIEFACLTFWHVWYVVPYTKAWLISINWLQRLWQIWISCFMDPLFDSFSRIFSNIKVTVNRD</sequence>
<dbReference type="InterPro" id="IPR001612">
    <property type="entry name" value="Caveolin"/>
</dbReference>
<evidence type="ECO:0000313" key="9">
    <source>
        <dbReference type="RefSeq" id="NP_001161512.1"/>
    </source>
</evidence>
<keyword evidence="3 6" id="KW-1003">Cell membrane</keyword>
<gene>
    <name evidence="9" type="primary">LOC100313571</name>
</gene>
<dbReference type="GO" id="GO:0005901">
    <property type="term" value="C:caveola"/>
    <property type="evidence" value="ECO:0007669"/>
    <property type="project" value="UniProtKB-SubCell"/>
</dbReference>
<dbReference type="RefSeq" id="NP_001161512.1">
    <property type="nucleotide sequence ID" value="NM_001168040.1"/>
</dbReference>
<dbReference type="Proteomes" id="UP000694865">
    <property type="component" value="Unplaced"/>
</dbReference>
<proteinExistence type="evidence at transcript level"/>
<dbReference type="Pfam" id="PF01146">
    <property type="entry name" value="Caveolin"/>
    <property type="match status" value="1"/>
</dbReference>
<dbReference type="PANTHER" id="PTHR10844:SF19">
    <property type="entry name" value="CAVEOLIN-2"/>
    <property type="match status" value="1"/>
</dbReference>
<accession>D1LWY1</accession>
<dbReference type="EMBL" id="GU075958">
    <property type="protein sequence ID" value="ACY92487.1"/>
    <property type="molecule type" value="mRNA"/>
</dbReference>
<evidence type="ECO:0000313" key="8">
    <source>
        <dbReference type="Proteomes" id="UP000694865"/>
    </source>
</evidence>
<dbReference type="OrthoDB" id="5917823at2759"/>
<name>D1LWY1_SACKO</name>
<evidence type="ECO:0000313" key="7">
    <source>
        <dbReference type="EMBL" id="ACY92487.1"/>
    </source>
</evidence>
<dbReference type="GO" id="GO:0070836">
    <property type="term" value="P:caveola assembly"/>
    <property type="evidence" value="ECO:0007669"/>
    <property type="project" value="InterPro"/>
</dbReference>
<keyword evidence="8" id="KW-1185">Reference proteome</keyword>